<keyword evidence="7" id="KW-1185">Reference proteome</keyword>
<evidence type="ECO:0000259" key="5">
    <source>
        <dbReference type="PROSITE" id="PS50977"/>
    </source>
</evidence>
<dbReference type="EMBL" id="VFML01000002">
    <property type="protein sequence ID" value="TQI94379.1"/>
    <property type="molecule type" value="Genomic_DNA"/>
</dbReference>
<reference evidence="6 7" key="1">
    <citation type="submission" date="2019-06" db="EMBL/GenBank/DDBJ databases">
        <title>Sequencing the genomes of 1000 actinobacteria strains.</title>
        <authorList>
            <person name="Klenk H.-P."/>
        </authorList>
    </citation>
    <scope>NUCLEOTIDE SEQUENCE [LARGE SCALE GENOMIC DNA]</scope>
    <source>
        <strain evidence="6 7">DSM 45679</strain>
    </source>
</reference>
<dbReference type="Gene3D" id="1.10.357.10">
    <property type="entry name" value="Tetracycline Repressor, domain 2"/>
    <property type="match status" value="1"/>
</dbReference>
<evidence type="ECO:0000256" key="4">
    <source>
        <dbReference type="PROSITE-ProRule" id="PRU00335"/>
    </source>
</evidence>
<keyword evidence="1" id="KW-0805">Transcription regulation</keyword>
<dbReference type="PRINTS" id="PR00455">
    <property type="entry name" value="HTHTETR"/>
</dbReference>
<gene>
    <name evidence="6" type="ORF">FB471_6544</name>
</gene>
<evidence type="ECO:0000313" key="7">
    <source>
        <dbReference type="Proteomes" id="UP000320876"/>
    </source>
</evidence>
<dbReference type="RefSeq" id="WP_142003612.1">
    <property type="nucleotide sequence ID" value="NZ_VFML01000002.1"/>
</dbReference>
<name>A0A542CU79_AMYCI</name>
<feature type="DNA-binding region" description="H-T-H motif" evidence="4">
    <location>
        <begin position="29"/>
        <end position="48"/>
    </location>
</feature>
<dbReference type="InterPro" id="IPR050109">
    <property type="entry name" value="HTH-type_TetR-like_transc_reg"/>
</dbReference>
<dbReference type="PANTHER" id="PTHR30055:SF234">
    <property type="entry name" value="HTH-TYPE TRANSCRIPTIONAL REGULATOR BETI"/>
    <property type="match status" value="1"/>
</dbReference>
<dbReference type="Pfam" id="PF00440">
    <property type="entry name" value="TetR_N"/>
    <property type="match status" value="1"/>
</dbReference>
<feature type="domain" description="HTH tetR-type" evidence="5">
    <location>
        <begin position="6"/>
        <end position="66"/>
    </location>
</feature>
<evidence type="ECO:0000256" key="1">
    <source>
        <dbReference type="ARBA" id="ARBA00023015"/>
    </source>
</evidence>
<organism evidence="6 7">
    <name type="scientific">Amycolatopsis cihanbeyliensis</name>
    <dbReference type="NCBI Taxonomy" id="1128664"/>
    <lineage>
        <taxon>Bacteria</taxon>
        <taxon>Bacillati</taxon>
        <taxon>Actinomycetota</taxon>
        <taxon>Actinomycetes</taxon>
        <taxon>Pseudonocardiales</taxon>
        <taxon>Pseudonocardiaceae</taxon>
        <taxon>Amycolatopsis</taxon>
    </lineage>
</organism>
<dbReference type="GO" id="GO:0000976">
    <property type="term" value="F:transcription cis-regulatory region binding"/>
    <property type="evidence" value="ECO:0007669"/>
    <property type="project" value="TreeGrafter"/>
</dbReference>
<protein>
    <submittedName>
        <fullName evidence="6">TetR family transcriptional regulator</fullName>
    </submittedName>
</protein>
<keyword evidence="2 4" id="KW-0238">DNA-binding</keyword>
<keyword evidence="3" id="KW-0804">Transcription</keyword>
<evidence type="ECO:0000313" key="6">
    <source>
        <dbReference type="EMBL" id="TQI94379.1"/>
    </source>
</evidence>
<dbReference type="SUPFAM" id="SSF46689">
    <property type="entry name" value="Homeodomain-like"/>
    <property type="match status" value="1"/>
</dbReference>
<evidence type="ECO:0000256" key="3">
    <source>
        <dbReference type="ARBA" id="ARBA00023163"/>
    </source>
</evidence>
<dbReference type="InterPro" id="IPR009057">
    <property type="entry name" value="Homeodomain-like_sf"/>
</dbReference>
<dbReference type="GO" id="GO:0003700">
    <property type="term" value="F:DNA-binding transcription factor activity"/>
    <property type="evidence" value="ECO:0007669"/>
    <property type="project" value="TreeGrafter"/>
</dbReference>
<evidence type="ECO:0000256" key="2">
    <source>
        <dbReference type="ARBA" id="ARBA00023125"/>
    </source>
</evidence>
<dbReference type="PROSITE" id="PS50977">
    <property type="entry name" value="HTH_TETR_2"/>
    <property type="match status" value="1"/>
</dbReference>
<sequence length="202" mass="22039">MGRPARHTADDLLDAAIRLFATEGARGVTMSAVARAVGAPSGSVYHRFPDRPALLAGAWLRTVDRFQDGYLEVLAREPAEVAAVEAAAHVVRWCRKRPDEGKVLQAGRREFGPDRWSAEDHARAERAERRLESALRAAVRRLRPVTGAGTEEVMLVLVDLPHAVARRYLARGEPPPPRAVDLITRAARTLLASGRPHPTASA</sequence>
<dbReference type="InterPro" id="IPR001647">
    <property type="entry name" value="HTH_TetR"/>
</dbReference>
<accession>A0A542CU79</accession>
<dbReference type="PANTHER" id="PTHR30055">
    <property type="entry name" value="HTH-TYPE TRANSCRIPTIONAL REGULATOR RUTR"/>
    <property type="match status" value="1"/>
</dbReference>
<proteinExistence type="predicted"/>
<dbReference type="Proteomes" id="UP000320876">
    <property type="component" value="Unassembled WGS sequence"/>
</dbReference>
<comment type="caution">
    <text evidence="6">The sequence shown here is derived from an EMBL/GenBank/DDBJ whole genome shotgun (WGS) entry which is preliminary data.</text>
</comment>
<dbReference type="AlphaFoldDB" id="A0A542CU79"/>
<dbReference type="OrthoDB" id="8701707at2"/>